<reference evidence="2 3" key="1">
    <citation type="submission" date="2018-04" db="EMBL/GenBank/DDBJ databases">
        <authorList>
            <person name="Vogel A."/>
        </authorList>
    </citation>
    <scope>NUCLEOTIDE SEQUENCE [LARGE SCALE GENOMIC DNA]</scope>
</reference>
<feature type="compositionally biased region" description="Polar residues" evidence="1">
    <location>
        <begin position="121"/>
        <end position="146"/>
    </location>
</feature>
<evidence type="ECO:0000256" key="1">
    <source>
        <dbReference type="SAM" id="MobiDB-lite"/>
    </source>
</evidence>
<evidence type="ECO:0000313" key="3">
    <source>
        <dbReference type="Proteomes" id="UP000595140"/>
    </source>
</evidence>
<sequence length="171" mass="18813">MSMGALNCRTWESDGPDENASIAVETNTSAQAEINLFQSDPKHEAKELEQILEPGVEAFVFEHEAQSPIDSDINLERVEALATTIVNGRNAKVLKPADSAEDKAVMMVEIEQISVGEDALENNQTPTNTDPNSEIEQSCNDQTTIGPTLHSFEVDGQHYEISPMKKRRQAT</sequence>
<accession>A0A484MYC9</accession>
<dbReference type="Proteomes" id="UP000595140">
    <property type="component" value="Unassembled WGS sequence"/>
</dbReference>
<name>A0A484MYC9_9ASTE</name>
<gene>
    <name evidence="2" type="ORF">CCAM_LOCUS35787</name>
</gene>
<keyword evidence="3" id="KW-1185">Reference proteome</keyword>
<proteinExistence type="predicted"/>
<evidence type="ECO:0000313" key="2">
    <source>
        <dbReference type="EMBL" id="VFQ94011.1"/>
    </source>
</evidence>
<organism evidence="2 3">
    <name type="scientific">Cuscuta campestris</name>
    <dbReference type="NCBI Taxonomy" id="132261"/>
    <lineage>
        <taxon>Eukaryota</taxon>
        <taxon>Viridiplantae</taxon>
        <taxon>Streptophyta</taxon>
        <taxon>Embryophyta</taxon>
        <taxon>Tracheophyta</taxon>
        <taxon>Spermatophyta</taxon>
        <taxon>Magnoliopsida</taxon>
        <taxon>eudicotyledons</taxon>
        <taxon>Gunneridae</taxon>
        <taxon>Pentapetalae</taxon>
        <taxon>asterids</taxon>
        <taxon>lamiids</taxon>
        <taxon>Solanales</taxon>
        <taxon>Convolvulaceae</taxon>
        <taxon>Cuscuteae</taxon>
        <taxon>Cuscuta</taxon>
        <taxon>Cuscuta subgen. Grammica</taxon>
        <taxon>Cuscuta sect. Cleistogrammica</taxon>
    </lineage>
</organism>
<dbReference type="AlphaFoldDB" id="A0A484MYC9"/>
<dbReference type="EMBL" id="OOIL02005153">
    <property type="protein sequence ID" value="VFQ94011.1"/>
    <property type="molecule type" value="Genomic_DNA"/>
</dbReference>
<protein>
    <submittedName>
        <fullName evidence="2">Uncharacterized protein</fullName>
    </submittedName>
</protein>
<feature type="region of interest" description="Disordered" evidence="1">
    <location>
        <begin position="117"/>
        <end position="171"/>
    </location>
</feature>